<protein>
    <submittedName>
        <fullName evidence="3">Helix-turn-helix domain-containing protein</fullName>
    </submittedName>
</protein>
<evidence type="ECO:0000313" key="4">
    <source>
        <dbReference type="Proteomes" id="UP000823891"/>
    </source>
</evidence>
<dbReference type="EMBL" id="DWWS01000021">
    <property type="protein sequence ID" value="HJC23161.1"/>
    <property type="molecule type" value="Genomic_DNA"/>
</dbReference>
<evidence type="ECO:0000313" key="3">
    <source>
        <dbReference type="EMBL" id="HJC23161.1"/>
    </source>
</evidence>
<gene>
    <name evidence="3" type="ORF">H9761_05580</name>
</gene>
<feature type="domain" description="HTH cro/C1-type" evidence="2">
    <location>
        <begin position="12"/>
        <end position="66"/>
    </location>
</feature>
<dbReference type="PANTHER" id="PTHR46797:SF1">
    <property type="entry name" value="METHYLPHOSPHONATE SYNTHASE"/>
    <property type="match status" value="1"/>
</dbReference>
<dbReference type="InterPro" id="IPR010982">
    <property type="entry name" value="Lambda_DNA-bd_dom_sf"/>
</dbReference>
<dbReference type="InterPro" id="IPR001387">
    <property type="entry name" value="Cro/C1-type_HTH"/>
</dbReference>
<dbReference type="PANTHER" id="PTHR46797">
    <property type="entry name" value="HTH-TYPE TRANSCRIPTIONAL REGULATOR"/>
    <property type="match status" value="1"/>
</dbReference>
<dbReference type="Gene3D" id="1.10.260.40">
    <property type="entry name" value="lambda repressor-like DNA-binding domains"/>
    <property type="match status" value="1"/>
</dbReference>
<dbReference type="Pfam" id="PF01381">
    <property type="entry name" value="HTH_3"/>
    <property type="match status" value="1"/>
</dbReference>
<dbReference type="GO" id="GO:0005829">
    <property type="term" value="C:cytosol"/>
    <property type="evidence" value="ECO:0007669"/>
    <property type="project" value="TreeGrafter"/>
</dbReference>
<evidence type="ECO:0000256" key="1">
    <source>
        <dbReference type="ARBA" id="ARBA00023125"/>
    </source>
</evidence>
<accession>A0A9D2SQG0</accession>
<dbReference type="PROSITE" id="PS50943">
    <property type="entry name" value="HTH_CROC1"/>
    <property type="match status" value="1"/>
</dbReference>
<dbReference type="GO" id="GO:0003700">
    <property type="term" value="F:DNA-binding transcription factor activity"/>
    <property type="evidence" value="ECO:0007669"/>
    <property type="project" value="TreeGrafter"/>
</dbReference>
<dbReference type="CDD" id="cd00093">
    <property type="entry name" value="HTH_XRE"/>
    <property type="match status" value="1"/>
</dbReference>
<organism evidence="3 4">
    <name type="scientific">Candidatus Eisenbergiella merdavium</name>
    <dbReference type="NCBI Taxonomy" id="2838551"/>
    <lineage>
        <taxon>Bacteria</taxon>
        <taxon>Bacillati</taxon>
        <taxon>Bacillota</taxon>
        <taxon>Clostridia</taxon>
        <taxon>Lachnospirales</taxon>
        <taxon>Lachnospiraceae</taxon>
        <taxon>Eisenbergiella</taxon>
    </lineage>
</organism>
<sequence length="241" mass="27417">MGKVTIHVGERIRTFRKVRGLTLQELADRIHKSRASVSKYENGEITLDIETLYEIAEALQVSPGRLLDYRPEIPLPSEPAGEKAGMSPFFRARRLYFYFYDGRYKRLKDGIIDVREVEGAPGNYEASLSICSVTPAGRSSEVYYEGKVVYSDMLIRFSFVNQCNALEEDLLYIFNPLDIRDCTEGLLCGISSADLMPCAFKCLVTLSPRENGEELKRQLLIGKKELARWQKLNMLIVDNRG</sequence>
<reference evidence="3" key="2">
    <citation type="submission" date="2021-04" db="EMBL/GenBank/DDBJ databases">
        <authorList>
            <person name="Gilroy R."/>
        </authorList>
    </citation>
    <scope>NUCLEOTIDE SEQUENCE</scope>
    <source>
        <strain evidence="3">USAMLcec2-132</strain>
    </source>
</reference>
<dbReference type="Proteomes" id="UP000823891">
    <property type="component" value="Unassembled WGS sequence"/>
</dbReference>
<keyword evidence="1" id="KW-0238">DNA-binding</keyword>
<reference evidence="3" key="1">
    <citation type="journal article" date="2021" name="PeerJ">
        <title>Extensive microbial diversity within the chicken gut microbiome revealed by metagenomics and culture.</title>
        <authorList>
            <person name="Gilroy R."/>
            <person name="Ravi A."/>
            <person name="Getino M."/>
            <person name="Pursley I."/>
            <person name="Horton D.L."/>
            <person name="Alikhan N.F."/>
            <person name="Baker D."/>
            <person name="Gharbi K."/>
            <person name="Hall N."/>
            <person name="Watson M."/>
            <person name="Adriaenssens E.M."/>
            <person name="Foster-Nyarko E."/>
            <person name="Jarju S."/>
            <person name="Secka A."/>
            <person name="Antonio M."/>
            <person name="Oren A."/>
            <person name="Chaudhuri R.R."/>
            <person name="La Ragione R."/>
            <person name="Hildebrand F."/>
            <person name="Pallen M.J."/>
        </authorList>
    </citation>
    <scope>NUCLEOTIDE SEQUENCE</scope>
    <source>
        <strain evidence="3">USAMLcec2-132</strain>
    </source>
</reference>
<dbReference type="InterPro" id="IPR050807">
    <property type="entry name" value="TransReg_Diox_bact_type"/>
</dbReference>
<dbReference type="GO" id="GO:0003677">
    <property type="term" value="F:DNA binding"/>
    <property type="evidence" value="ECO:0007669"/>
    <property type="project" value="UniProtKB-KW"/>
</dbReference>
<dbReference type="SUPFAM" id="SSF47413">
    <property type="entry name" value="lambda repressor-like DNA-binding domains"/>
    <property type="match status" value="1"/>
</dbReference>
<name>A0A9D2SQG0_9FIRM</name>
<evidence type="ECO:0000259" key="2">
    <source>
        <dbReference type="PROSITE" id="PS50943"/>
    </source>
</evidence>
<comment type="caution">
    <text evidence="3">The sequence shown here is derived from an EMBL/GenBank/DDBJ whole genome shotgun (WGS) entry which is preliminary data.</text>
</comment>
<proteinExistence type="predicted"/>
<dbReference type="AlphaFoldDB" id="A0A9D2SQG0"/>
<dbReference type="SMART" id="SM00530">
    <property type="entry name" value="HTH_XRE"/>
    <property type="match status" value="1"/>
</dbReference>